<dbReference type="Proteomes" id="UP001055811">
    <property type="component" value="Linkage Group LG07"/>
</dbReference>
<evidence type="ECO:0000313" key="1">
    <source>
        <dbReference type="EMBL" id="KAI3710712.1"/>
    </source>
</evidence>
<reference evidence="1 2" key="2">
    <citation type="journal article" date="2022" name="Mol. Ecol. Resour.">
        <title>The genomes of chicory, endive, great burdock and yacon provide insights into Asteraceae paleo-polyploidization history and plant inulin production.</title>
        <authorList>
            <person name="Fan W."/>
            <person name="Wang S."/>
            <person name="Wang H."/>
            <person name="Wang A."/>
            <person name="Jiang F."/>
            <person name="Liu H."/>
            <person name="Zhao H."/>
            <person name="Xu D."/>
            <person name="Zhang Y."/>
        </authorList>
    </citation>
    <scope>NUCLEOTIDE SEQUENCE [LARGE SCALE GENOMIC DNA]</scope>
    <source>
        <strain evidence="2">cv. Punajuju</strain>
        <tissue evidence="1">Leaves</tissue>
    </source>
</reference>
<name>A0ACB9ALJ8_CICIN</name>
<protein>
    <submittedName>
        <fullName evidence="1">Uncharacterized protein</fullName>
    </submittedName>
</protein>
<keyword evidence="2" id="KW-1185">Reference proteome</keyword>
<reference evidence="2" key="1">
    <citation type="journal article" date="2022" name="Mol. Ecol. Resour.">
        <title>The genomes of chicory, endive, great burdock and yacon provide insights into Asteraceae palaeo-polyploidization history and plant inulin production.</title>
        <authorList>
            <person name="Fan W."/>
            <person name="Wang S."/>
            <person name="Wang H."/>
            <person name="Wang A."/>
            <person name="Jiang F."/>
            <person name="Liu H."/>
            <person name="Zhao H."/>
            <person name="Xu D."/>
            <person name="Zhang Y."/>
        </authorList>
    </citation>
    <scope>NUCLEOTIDE SEQUENCE [LARGE SCALE GENOMIC DNA]</scope>
    <source>
        <strain evidence="2">cv. Punajuju</strain>
    </source>
</reference>
<organism evidence="1 2">
    <name type="scientific">Cichorium intybus</name>
    <name type="common">Chicory</name>
    <dbReference type="NCBI Taxonomy" id="13427"/>
    <lineage>
        <taxon>Eukaryota</taxon>
        <taxon>Viridiplantae</taxon>
        <taxon>Streptophyta</taxon>
        <taxon>Embryophyta</taxon>
        <taxon>Tracheophyta</taxon>
        <taxon>Spermatophyta</taxon>
        <taxon>Magnoliopsida</taxon>
        <taxon>eudicotyledons</taxon>
        <taxon>Gunneridae</taxon>
        <taxon>Pentapetalae</taxon>
        <taxon>asterids</taxon>
        <taxon>campanulids</taxon>
        <taxon>Asterales</taxon>
        <taxon>Asteraceae</taxon>
        <taxon>Cichorioideae</taxon>
        <taxon>Cichorieae</taxon>
        <taxon>Cichoriinae</taxon>
        <taxon>Cichorium</taxon>
    </lineage>
</organism>
<comment type="caution">
    <text evidence="1">The sequence shown here is derived from an EMBL/GenBank/DDBJ whole genome shotgun (WGS) entry which is preliminary data.</text>
</comment>
<gene>
    <name evidence="1" type="ORF">L2E82_40501</name>
</gene>
<accession>A0ACB9ALJ8</accession>
<evidence type="ECO:0000313" key="2">
    <source>
        <dbReference type="Proteomes" id="UP001055811"/>
    </source>
</evidence>
<proteinExistence type="predicted"/>
<sequence>MIMKQNPEPKKEEDKNGKEEKKGGGGGEKKEEKKTDEDNFGTKSLVGEGSYGRVFYGKLSTGEEAAVKKLDTSSSPEPDNDFTGQ</sequence>
<dbReference type="EMBL" id="CM042015">
    <property type="protein sequence ID" value="KAI3710712.1"/>
    <property type="molecule type" value="Genomic_DNA"/>
</dbReference>